<dbReference type="Proteomes" id="UP000663853">
    <property type="component" value="Unassembled WGS sequence"/>
</dbReference>
<comment type="caution">
    <text evidence="2">The sequence shown here is derived from an EMBL/GenBank/DDBJ whole genome shotgun (WGS) entry which is preliminary data.</text>
</comment>
<feature type="compositionally biased region" description="Low complexity" evidence="1">
    <location>
        <begin position="69"/>
        <end position="79"/>
    </location>
</feature>
<gene>
    <name evidence="2" type="ORF">RDB_LOCUS47617</name>
</gene>
<protein>
    <submittedName>
        <fullName evidence="2">Uncharacterized protein</fullName>
    </submittedName>
</protein>
<dbReference type="AlphaFoldDB" id="A0A8H3B7V6"/>
<feature type="region of interest" description="Disordered" evidence="1">
    <location>
        <begin position="67"/>
        <end position="87"/>
    </location>
</feature>
<evidence type="ECO:0000313" key="2">
    <source>
        <dbReference type="EMBL" id="CAE6449196.1"/>
    </source>
</evidence>
<reference evidence="2" key="1">
    <citation type="submission" date="2021-01" db="EMBL/GenBank/DDBJ databases">
        <authorList>
            <person name="Kaushik A."/>
        </authorList>
    </citation>
    <scope>NUCLEOTIDE SEQUENCE</scope>
    <source>
        <strain evidence="2">AG6-10EEA</strain>
    </source>
</reference>
<proteinExistence type="predicted"/>
<evidence type="ECO:0000313" key="3">
    <source>
        <dbReference type="Proteomes" id="UP000663853"/>
    </source>
</evidence>
<organism evidence="2 3">
    <name type="scientific">Rhizoctonia solani</name>
    <dbReference type="NCBI Taxonomy" id="456999"/>
    <lineage>
        <taxon>Eukaryota</taxon>
        <taxon>Fungi</taxon>
        <taxon>Dikarya</taxon>
        <taxon>Basidiomycota</taxon>
        <taxon>Agaricomycotina</taxon>
        <taxon>Agaricomycetes</taxon>
        <taxon>Cantharellales</taxon>
        <taxon>Ceratobasidiaceae</taxon>
        <taxon>Rhizoctonia</taxon>
    </lineage>
</organism>
<name>A0A8H3B7V6_9AGAM</name>
<sequence>MSADTSASVLLIGASSVPLQEVLGNEIRKSPDEYGTDAATEINGLQGLTIGSTLRVVIDVIDETRERAAPAARSEASPTQEELRQNTQETLHAITGDKSAIDALSNGSTHTNCPKMAEIEMLDKSAWARVIWCGD</sequence>
<accession>A0A8H3B7V6</accession>
<evidence type="ECO:0000256" key="1">
    <source>
        <dbReference type="SAM" id="MobiDB-lite"/>
    </source>
</evidence>
<dbReference type="EMBL" id="CAJMXA010001012">
    <property type="protein sequence ID" value="CAE6449196.1"/>
    <property type="molecule type" value="Genomic_DNA"/>
</dbReference>